<feature type="region of interest" description="Disordered" evidence="1">
    <location>
        <begin position="29"/>
        <end position="67"/>
    </location>
</feature>
<sequence>MDFIDRQFCPSCPPYHSISFKSLFDLLAPSQDDDDDYDYDDDSDDGDDDNDDDDNDNDDDDGDESVNVKVFYQMETPEVLR</sequence>
<comment type="caution">
    <text evidence="2">The sequence shown here is derived from an EMBL/GenBank/DDBJ whole genome shotgun (WGS) entry which is preliminary data.</text>
</comment>
<keyword evidence="3" id="KW-1185">Reference proteome</keyword>
<proteinExistence type="predicted"/>
<name>A0A834NJ32_VESPE</name>
<dbReference type="EMBL" id="JACSDY010000013">
    <property type="protein sequence ID" value="KAF7410870.1"/>
    <property type="molecule type" value="Genomic_DNA"/>
</dbReference>
<feature type="compositionally biased region" description="Acidic residues" evidence="1">
    <location>
        <begin position="31"/>
        <end position="64"/>
    </location>
</feature>
<protein>
    <submittedName>
        <fullName evidence="2">Uncharacterized protein</fullName>
    </submittedName>
</protein>
<gene>
    <name evidence="2" type="ORF">H0235_013477</name>
</gene>
<evidence type="ECO:0000313" key="3">
    <source>
        <dbReference type="Proteomes" id="UP000600918"/>
    </source>
</evidence>
<dbReference type="Proteomes" id="UP000600918">
    <property type="component" value="Unassembled WGS sequence"/>
</dbReference>
<evidence type="ECO:0000313" key="2">
    <source>
        <dbReference type="EMBL" id="KAF7410870.1"/>
    </source>
</evidence>
<accession>A0A834NJ32</accession>
<organism evidence="2 3">
    <name type="scientific">Vespula pensylvanica</name>
    <name type="common">Western yellow jacket</name>
    <name type="synonym">Wasp</name>
    <dbReference type="NCBI Taxonomy" id="30213"/>
    <lineage>
        <taxon>Eukaryota</taxon>
        <taxon>Metazoa</taxon>
        <taxon>Ecdysozoa</taxon>
        <taxon>Arthropoda</taxon>
        <taxon>Hexapoda</taxon>
        <taxon>Insecta</taxon>
        <taxon>Pterygota</taxon>
        <taxon>Neoptera</taxon>
        <taxon>Endopterygota</taxon>
        <taxon>Hymenoptera</taxon>
        <taxon>Apocrita</taxon>
        <taxon>Aculeata</taxon>
        <taxon>Vespoidea</taxon>
        <taxon>Vespidae</taxon>
        <taxon>Vespinae</taxon>
        <taxon>Vespula</taxon>
    </lineage>
</organism>
<dbReference type="AlphaFoldDB" id="A0A834NJ32"/>
<evidence type="ECO:0000256" key="1">
    <source>
        <dbReference type="SAM" id="MobiDB-lite"/>
    </source>
</evidence>
<reference evidence="2" key="1">
    <citation type="journal article" date="2020" name="G3 (Bethesda)">
        <title>High-Quality Assemblies for Three Invasive Social Wasps from the &lt;i&gt;Vespula&lt;/i&gt; Genus.</title>
        <authorList>
            <person name="Harrop T.W.R."/>
            <person name="Guhlin J."/>
            <person name="McLaughlin G.M."/>
            <person name="Permina E."/>
            <person name="Stockwell P."/>
            <person name="Gilligan J."/>
            <person name="Le Lec M.F."/>
            <person name="Gruber M.A.M."/>
            <person name="Quinn O."/>
            <person name="Lovegrove M."/>
            <person name="Duncan E.J."/>
            <person name="Remnant E.J."/>
            <person name="Van Eeckhoven J."/>
            <person name="Graham B."/>
            <person name="Knapp R.A."/>
            <person name="Langford K.W."/>
            <person name="Kronenberg Z."/>
            <person name="Press M.O."/>
            <person name="Eacker S.M."/>
            <person name="Wilson-Rankin E.E."/>
            <person name="Purcell J."/>
            <person name="Lester P.J."/>
            <person name="Dearden P.K."/>
        </authorList>
    </citation>
    <scope>NUCLEOTIDE SEQUENCE</scope>
    <source>
        <strain evidence="2">Volc-1</strain>
    </source>
</reference>